<evidence type="ECO:0000256" key="4">
    <source>
        <dbReference type="ARBA" id="ARBA00009567"/>
    </source>
</evidence>
<evidence type="ECO:0000256" key="6">
    <source>
        <dbReference type="ARBA" id="ARBA00022490"/>
    </source>
</evidence>
<evidence type="ECO:0000256" key="5">
    <source>
        <dbReference type="ARBA" id="ARBA00020264"/>
    </source>
</evidence>
<name>A0AAD9FYV1_9STRA</name>
<comment type="similarity">
    <text evidence="4">Belongs to the ELP5 family.</text>
</comment>
<dbReference type="Proteomes" id="UP001259832">
    <property type="component" value="Unassembled WGS sequence"/>
</dbReference>
<evidence type="ECO:0000256" key="1">
    <source>
        <dbReference type="ARBA" id="ARBA00004123"/>
    </source>
</evidence>
<dbReference type="GO" id="GO:0005829">
    <property type="term" value="C:cytosol"/>
    <property type="evidence" value="ECO:0007669"/>
    <property type="project" value="TreeGrafter"/>
</dbReference>
<dbReference type="GO" id="GO:0000049">
    <property type="term" value="F:tRNA binding"/>
    <property type="evidence" value="ECO:0007669"/>
    <property type="project" value="TreeGrafter"/>
</dbReference>
<evidence type="ECO:0000256" key="2">
    <source>
        <dbReference type="ARBA" id="ARBA00004496"/>
    </source>
</evidence>
<comment type="pathway">
    <text evidence="3">tRNA modification; 5-methoxycarbonylmethyl-2-thiouridine-tRNA biosynthesis.</text>
</comment>
<dbReference type="PANTHER" id="PTHR15641">
    <property type="entry name" value="ELONGATOR COMPLEX PROTEIN 5"/>
    <property type="match status" value="1"/>
</dbReference>
<evidence type="ECO:0000313" key="10">
    <source>
        <dbReference type="EMBL" id="KAK1928784.1"/>
    </source>
</evidence>
<evidence type="ECO:0000256" key="7">
    <source>
        <dbReference type="ARBA" id="ARBA00022694"/>
    </source>
</evidence>
<keyword evidence="7" id="KW-0819">tRNA processing</keyword>
<dbReference type="Pfam" id="PF10483">
    <property type="entry name" value="Elong_Iki1"/>
    <property type="match status" value="1"/>
</dbReference>
<sequence>MLYLLVVIRSLLMEEFLLHHCVTSDAAKSVGNEQLQPSAFTWQASGRAECILVQENRQAHGASRIILSSMLKLVLKSTKTTSVLLFTLDSHQIAESSAKLTHVDYSIDAANFQSSTAKSQLLTKVIHKIEETEAKVNLKEATSARPVVVMIDSLNVLLQQTSLQQVLLFLRQLRSRPLVGSVIARLNAGAETPEAAQALAAQATAVALVETRSSLRCYPLLSKERKREIPKEMHGLVLLVRQKKNGRSSESVEYFNAQSGDVQFIATTDVDKHTPAVKSVPKADTKKSEFKRKSQPETKPAPRPIQIENSGQAPLPVRQEEVSFNLSISAAEQRAKSQVQLPYMHQGSGGASSGPSSSNVDAPAGGNNTLFFIDEDDPDWDDDDLDDDLDI</sequence>
<organism evidence="10 11">
    <name type="scientific">Phytophthora citrophthora</name>
    <dbReference type="NCBI Taxonomy" id="4793"/>
    <lineage>
        <taxon>Eukaryota</taxon>
        <taxon>Sar</taxon>
        <taxon>Stramenopiles</taxon>
        <taxon>Oomycota</taxon>
        <taxon>Peronosporomycetes</taxon>
        <taxon>Peronosporales</taxon>
        <taxon>Peronosporaceae</taxon>
        <taxon>Phytophthora</taxon>
    </lineage>
</organism>
<gene>
    <name evidence="10" type="ORF">P3T76_015722</name>
</gene>
<dbReference type="GO" id="GO:0002098">
    <property type="term" value="P:tRNA wobble uridine modification"/>
    <property type="evidence" value="ECO:0007669"/>
    <property type="project" value="InterPro"/>
</dbReference>
<feature type="region of interest" description="Disordered" evidence="9">
    <location>
        <begin position="337"/>
        <end position="391"/>
    </location>
</feature>
<comment type="caution">
    <text evidence="10">The sequence shown here is derived from an EMBL/GenBank/DDBJ whole genome shotgun (WGS) entry which is preliminary data.</text>
</comment>
<dbReference type="EMBL" id="JASMQC010000057">
    <property type="protein sequence ID" value="KAK1928784.1"/>
    <property type="molecule type" value="Genomic_DNA"/>
</dbReference>
<dbReference type="GO" id="GO:0033588">
    <property type="term" value="C:elongator holoenzyme complex"/>
    <property type="evidence" value="ECO:0007669"/>
    <property type="project" value="InterPro"/>
</dbReference>
<dbReference type="GO" id="GO:0005634">
    <property type="term" value="C:nucleus"/>
    <property type="evidence" value="ECO:0007669"/>
    <property type="project" value="UniProtKB-SubCell"/>
</dbReference>
<dbReference type="AlphaFoldDB" id="A0AAD9FYV1"/>
<evidence type="ECO:0000256" key="3">
    <source>
        <dbReference type="ARBA" id="ARBA00005043"/>
    </source>
</evidence>
<accession>A0AAD9FYV1</accession>
<keyword evidence="11" id="KW-1185">Reference proteome</keyword>
<evidence type="ECO:0000313" key="11">
    <source>
        <dbReference type="Proteomes" id="UP001259832"/>
    </source>
</evidence>
<reference evidence="10" key="1">
    <citation type="submission" date="2023-08" db="EMBL/GenBank/DDBJ databases">
        <title>Reference Genome Resource for the Citrus Pathogen Phytophthora citrophthora.</title>
        <authorList>
            <person name="Moller H."/>
            <person name="Coetzee B."/>
            <person name="Rose L.J."/>
            <person name="Van Niekerk J.M."/>
        </authorList>
    </citation>
    <scope>NUCLEOTIDE SEQUENCE</scope>
    <source>
        <strain evidence="10">STE-U-9442</strain>
    </source>
</reference>
<dbReference type="InterPro" id="IPR019519">
    <property type="entry name" value="Elp5"/>
</dbReference>
<feature type="region of interest" description="Disordered" evidence="9">
    <location>
        <begin position="275"/>
        <end position="316"/>
    </location>
</feature>
<evidence type="ECO:0000256" key="8">
    <source>
        <dbReference type="ARBA" id="ARBA00023242"/>
    </source>
</evidence>
<protein>
    <recommendedName>
        <fullName evidence="5">Elongator complex protein 5</fullName>
    </recommendedName>
</protein>
<comment type="subcellular location">
    <subcellularLocation>
        <location evidence="2">Cytoplasm</location>
    </subcellularLocation>
    <subcellularLocation>
        <location evidence="1">Nucleus</location>
    </subcellularLocation>
</comment>
<proteinExistence type="inferred from homology"/>
<feature type="compositionally biased region" description="Acidic residues" evidence="9">
    <location>
        <begin position="373"/>
        <end position="391"/>
    </location>
</feature>
<keyword evidence="8" id="KW-0539">Nucleus</keyword>
<dbReference type="PANTHER" id="PTHR15641:SF1">
    <property type="entry name" value="ELONGATOR COMPLEX PROTEIN 5"/>
    <property type="match status" value="1"/>
</dbReference>
<feature type="compositionally biased region" description="Basic and acidic residues" evidence="9">
    <location>
        <begin position="281"/>
        <end position="296"/>
    </location>
</feature>
<evidence type="ECO:0000256" key="9">
    <source>
        <dbReference type="SAM" id="MobiDB-lite"/>
    </source>
</evidence>
<keyword evidence="6" id="KW-0963">Cytoplasm</keyword>